<keyword evidence="9 12" id="KW-1015">Disulfide bond</keyword>
<dbReference type="SUPFAM" id="SSF158442">
    <property type="entry name" value="DsbB-like"/>
    <property type="match status" value="1"/>
</dbReference>
<evidence type="ECO:0000256" key="2">
    <source>
        <dbReference type="ARBA" id="ARBA00007602"/>
    </source>
</evidence>
<dbReference type="PIRSF" id="PIRSF036659">
    <property type="entry name" value="BdbC"/>
    <property type="match status" value="1"/>
</dbReference>
<dbReference type="AlphaFoldDB" id="A0A4Y8IKR2"/>
<evidence type="ECO:0000256" key="1">
    <source>
        <dbReference type="ARBA" id="ARBA00004141"/>
    </source>
</evidence>
<dbReference type="InterPro" id="IPR023380">
    <property type="entry name" value="DsbB-like_sf"/>
</dbReference>
<keyword evidence="12" id="KW-1003">Cell membrane</keyword>
<keyword evidence="11 12" id="KW-0676">Redox-active center</keyword>
<organism evidence="14 15">
    <name type="scientific">Filobacillus milosensis</name>
    <dbReference type="NCBI Taxonomy" id="94137"/>
    <lineage>
        <taxon>Bacteria</taxon>
        <taxon>Bacillati</taxon>
        <taxon>Bacillota</taxon>
        <taxon>Bacilli</taxon>
        <taxon>Bacillales</taxon>
        <taxon>Bacillaceae</taxon>
        <taxon>Filobacillus</taxon>
    </lineage>
</organism>
<keyword evidence="8 12" id="KW-0472">Membrane</keyword>
<evidence type="ECO:0000256" key="7">
    <source>
        <dbReference type="ARBA" id="ARBA00023002"/>
    </source>
</evidence>
<dbReference type="GO" id="GO:0015035">
    <property type="term" value="F:protein-disulfide reductase activity"/>
    <property type="evidence" value="ECO:0007669"/>
    <property type="project" value="UniProtKB-UniRule"/>
</dbReference>
<dbReference type="Pfam" id="PF02600">
    <property type="entry name" value="DsbB"/>
    <property type="match status" value="1"/>
</dbReference>
<feature type="disulfide bond" description="Redox-active" evidence="12">
    <location>
        <begin position="35"/>
        <end position="38"/>
    </location>
</feature>
<comment type="caution">
    <text evidence="12">Lacks conserved residue(s) required for the propagation of feature annotation.</text>
</comment>
<proteinExistence type="inferred from homology"/>
<keyword evidence="15" id="KW-1185">Reference proteome</keyword>
<evidence type="ECO:0000256" key="3">
    <source>
        <dbReference type="ARBA" id="ARBA00022448"/>
    </source>
</evidence>
<evidence type="ECO:0000313" key="14">
    <source>
        <dbReference type="EMBL" id="TFB21734.1"/>
    </source>
</evidence>
<evidence type="ECO:0000256" key="12">
    <source>
        <dbReference type="HAMAP-Rule" id="MF_00287"/>
    </source>
</evidence>
<dbReference type="PANTHER" id="PTHR43469:SF1">
    <property type="entry name" value="SPBETA PROPHAGE-DERIVED DISULFIDE BOND FORMATION PROTEIN B"/>
    <property type="match status" value="1"/>
</dbReference>
<dbReference type="HAMAP" id="MF_00287">
    <property type="entry name" value="BdbC"/>
    <property type="match status" value="1"/>
</dbReference>
<dbReference type="RefSeq" id="WP_134339878.1">
    <property type="nucleotide sequence ID" value="NZ_SOPW01000007.1"/>
</dbReference>
<accession>A0A4Y8IKR2</accession>
<evidence type="ECO:0000256" key="4">
    <source>
        <dbReference type="ARBA" id="ARBA00022692"/>
    </source>
</evidence>
<comment type="similarity">
    <text evidence="2 12">Belongs to the DsbB family. BdbC subfamily.</text>
</comment>
<dbReference type="InterPro" id="IPR003752">
    <property type="entry name" value="DiS_bond_form_DsbB/BdbC"/>
</dbReference>
<feature type="transmembrane region" description="Helical" evidence="13">
    <location>
        <begin position="39"/>
        <end position="58"/>
    </location>
</feature>
<protein>
    <recommendedName>
        <fullName evidence="12">Probable disulfide formation protein</fullName>
    </recommendedName>
    <alternativeName>
        <fullName evidence="12">Disulfide oxidoreductase</fullName>
    </alternativeName>
    <alternativeName>
        <fullName evidence="12">Thiol-disulfide oxidoreductase</fullName>
    </alternativeName>
</protein>
<dbReference type="NCBIfam" id="NF002849">
    <property type="entry name" value="PRK03113.1"/>
    <property type="match status" value="1"/>
</dbReference>
<keyword evidence="5 12" id="KW-0249">Electron transport</keyword>
<evidence type="ECO:0000256" key="8">
    <source>
        <dbReference type="ARBA" id="ARBA00023136"/>
    </source>
</evidence>
<reference evidence="14 15" key="1">
    <citation type="submission" date="2019-03" db="EMBL/GenBank/DDBJ databases">
        <authorList>
            <person name="He R.-H."/>
        </authorList>
    </citation>
    <scope>NUCLEOTIDE SEQUENCE [LARGE SCALE GENOMIC DNA]</scope>
    <source>
        <strain evidence="15">SH 714</strain>
    </source>
</reference>
<evidence type="ECO:0000256" key="6">
    <source>
        <dbReference type="ARBA" id="ARBA00022989"/>
    </source>
</evidence>
<dbReference type="InterPro" id="IPR012187">
    <property type="entry name" value="Disulphide_bond_form_BdbC"/>
</dbReference>
<keyword evidence="6 12" id="KW-1133">Transmembrane helix</keyword>
<dbReference type="EMBL" id="SOPW01000007">
    <property type="protein sequence ID" value="TFB21734.1"/>
    <property type="molecule type" value="Genomic_DNA"/>
</dbReference>
<feature type="transmembrane region" description="Helical" evidence="13">
    <location>
        <begin position="7"/>
        <end position="27"/>
    </location>
</feature>
<sequence>MNKKQENLMIFAWIVAFIATLGSLYFSEIRGYVPCEMCWYQRIFMYPMVIVLLIGVVIKDVKVAYYSTALSFIGLLVSGYHFSIQKLEALQDSAPTCGQVSCTGSYINWFGFVTIPLLAGTAFLMILITSIIIWKSMKEDS</sequence>
<dbReference type="Proteomes" id="UP000297975">
    <property type="component" value="Unassembled WGS sequence"/>
</dbReference>
<comment type="function">
    <text evidence="12">Required for disulfide bond formation in some proteins.</text>
</comment>
<dbReference type="GO" id="GO:0005886">
    <property type="term" value="C:plasma membrane"/>
    <property type="evidence" value="ECO:0007669"/>
    <property type="project" value="UniProtKB-SubCell"/>
</dbReference>
<keyword evidence="3 12" id="KW-0813">Transport</keyword>
<evidence type="ECO:0000256" key="9">
    <source>
        <dbReference type="ARBA" id="ARBA00023157"/>
    </source>
</evidence>
<keyword evidence="7 12" id="KW-0560">Oxidoreductase</keyword>
<gene>
    <name evidence="12" type="primary">bdbC</name>
    <name evidence="14" type="ORF">E3U55_07835</name>
</gene>
<keyword evidence="10 12" id="KW-0143">Chaperone</keyword>
<evidence type="ECO:0000313" key="15">
    <source>
        <dbReference type="Proteomes" id="UP000297975"/>
    </source>
</evidence>
<comment type="caution">
    <text evidence="14">The sequence shown here is derived from an EMBL/GenBank/DDBJ whole genome shotgun (WGS) entry which is preliminary data.</text>
</comment>
<dbReference type="GO" id="GO:0006457">
    <property type="term" value="P:protein folding"/>
    <property type="evidence" value="ECO:0007669"/>
    <property type="project" value="InterPro"/>
</dbReference>
<dbReference type="PANTHER" id="PTHR43469">
    <property type="entry name" value="DISULFIDE FORMATION PROTEIN-RELATED"/>
    <property type="match status" value="1"/>
</dbReference>
<evidence type="ECO:0000256" key="10">
    <source>
        <dbReference type="ARBA" id="ARBA00023186"/>
    </source>
</evidence>
<evidence type="ECO:0000256" key="5">
    <source>
        <dbReference type="ARBA" id="ARBA00022982"/>
    </source>
</evidence>
<evidence type="ECO:0000256" key="11">
    <source>
        <dbReference type="ARBA" id="ARBA00023284"/>
    </source>
</evidence>
<dbReference type="Gene3D" id="1.20.1550.10">
    <property type="entry name" value="DsbB-like"/>
    <property type="match status" value="1"/>
</dbReference>
<dbReference type="OrthoDB" id="158402at2"/>
<feature type="transmembrane region" description="Helical" evidence="13">
    <location>
        <begin position="109"/>
        <end position="134"/>
    </location>
</feature>
<comment type="subcellular location">
    <subcellularLocation>
        <location evidence="12">Cell membrane</location>
        <topology evidence="12">Multi-pass membrane protein</topology>
    </subcellularLocation>
    <subcellularLocation>
        <location evidence="1">Membrane</location>
        <topology evidence="1">Multi-pass membrane protein</topology>
    </subcellularLocation>
</comment>
<evidence type="ECO:0000256" key="13">
    <source>
        <dbReference type="SAM" id="Phobius"/>
    </source>
</evidence>
<keyword evidence="4 12" id="KW-0812">Transmembrane</keyword>
<feature type="transmembrane region" description="Helical" evidence="13">
    <location>
        <begin position="63"/>
        <end position="82"/>
    </location>
</feature>
<name>A0A4Y8IKR2_9BACI</name>